<dbReference type="PROSITE" id="PS50108">
    <property type="entry name" value="CRIB"/>
    <property type="match status" value="1"/>
</dbReference>
<evidence type="ECO:0000256" key="20">
    <source>
        <dbReference type="ARBA" id="ARBA00022842"/>
    </source>
</evidence>
<feature type="coiled-coil region" evidence="33">
    <location>
        <begin position="680"/>
        <end position="807"/>
    </location>
</feature>
<evidence type="ECO:0000259" key="36">
    <source>
        <dbReference type="PROSITE" id="PS50011"/>
    </source>
</evidence>
<dbReference type="CDD" id="cd20865">
    <property type="entry name" value="C1_MRCKbeta"/>
    <property type="match status" value="1"/>
</dbReference>
<dbReference type="Proteomes" id="UP000694424">
    <property type="component" value="Unplaced"/>
</dbReference>
<evidence type="ECO:0000256" key="3">
    <source>
        <dbReference type="ARBA" id="ARBA00004413"/>
    </source>
</evidence>
<keyword evidence="11" id="KW-0723">Serine/threonine-protein kinase</keyword>
<dbReference type="GO" id="GO:0004674">
    <property type="term" value="F:protein serine/threonine kinase activity"/>
    <property type="evidence" value="ECO:0007669"/>
    <property type="project" value="UniProtKB-KW"/>
</dbReference>
<comment type="cofactor">
    <cofactor evidence="1">
        <name>Mg(2+)</name>
        <dbReference type="ChEBI" id="CHEBI:18420"/>
    </cofactor>
</comment>
<evidence type="ECO:0000256" key="15">
    <source>
        <dbReference type="ARBA" id="ARBA00022741"/>
    </source>
</evidence>
<accession>A0A8B9Q3Z4</accession>
<feature type="region of interest" description="Disordered" evidence="34">
    <location>
        <begin position="1558"/>
        <end position="1603"/>
    </location>
</feature>
<keyword evidence="19 32" id="KW-0067">ATP-binding</keyword>
<dbReference type="Ensembl" id="ENSAOWT00000018232.1">
    <property type="protein sequence ID" value="ENSAOWP00000016057.1"/>
    <property type="gene ID" value="ENSAOWG00000007997.1"/>
</dbReference>
<dbReference type="Gene3D" id="1.20.5.340">
    <property type="match status" value="1"/>
</dbReference>
<evidence type="ECO:0000256" key="26">
    <source>
        <dbReference type="ARBA" id="ARBA00048679"/>
    </source>
</evidence>
<evidence type="ECO:0000256" key="5">
    <source>
        <dbReference type="ARBA" id="ARBA00004510"/>
    </source>
</evidence>
<evidence type="ECO:0000259" key="38">
    <source>
        <dbReference type="PROSITE" id="PS50108"/>
    </source>
</evidence>
<dbReference type="InterPro" id="IPR031597">
    <property type="entry name" value="KELK"/>
</dbReference>
<dbReference type="CDD" id="cd00132">
    <property type="entry name" value="CRIB"/>
    <property type="match status" value="1"/>
</dbReference>
<keyword evidence="15 32" id="KW-0547">Nucleotide-binding</keyword>
<evidence type="ECO:0000313" key="42">
    <source>
        <dbReference type="Proteomes" id="UP000694424"/>
    </source>
</evidence>
<keyword evidence="42" id="KW-1185">Reference proteome</keyword>
<evidence type="ECO:0000256" key="9">
    <source>
        <dbReference type="ARBA" id="ARBA00022481"/>
    </source>
</evidence>
<protein>
    <recommendedName>
        <fullName evidence="28">Serine/threonine-protein kinase MRCK beta</fullName>
        <ecNumber evidence="7">2.7.11.1</ecNumber>
    </recommendedName>
    <alternativeName>
        <fullName evidence="30">CDC42-binding protein kinase beta</fullName>
    </alternativeName>
    <alternativeName>
        <fullName evidence="31">DMPK-like beta</fullName>
    </alternativeName>
    <alternativeName>
        <fullName evidence="29">Myotonic dystrophy kinase-related CDC42-binding kinase beta</fullName>
    </alternativeName>
</protein>
<dbReference type="Gene3D" id="3.30.200.20">
    <property type="entry name" value="Phosphorylase Kinase, domain 1"/>
    <property type="match status" value="1"/>
</dbReference>
<feature type="domain" description="PH" evidence="35">
    <location>
        <begin position="1070"/>
        <end position="1189"/>
    </location>
</feature>
<dbReference type="Gene3D" id="2.30.29.30">
    <property type="entry name" value="Pleckstrin-homology domain (PH domain)/Phosphotyrosine-binding domain (PTB)"/>
    <property type="match status" value="1"/>
</dbReference>
<dbReference type="InterPro" id="IPR011993">
    <property type="entry name" value="PH-like_dom_sf"/>
</dbReference>
<evidence type="ECO:0000256" key="17">
    <source>
        <dbReference type="ARBA" id="ARBA00022777"/>
    </source>
</evidence>
<dbReference type="SUPFAM" id="SSF56112">
    <property type="entry name" value="Protein kinase-like (PK-like)"/>
    <property type="match status" value="1"/>
</dbReference>
<dbReference type="SUPFAM" id="SSF57889">
    <property type="entry name" value="Cysteine-rich domain"/>
    <property type="match status" value="1"/>
</dbReference>
<dbReference type="PROSITE" id="PS51285">
    <property type="entry name" value="AGC_KINASE_CTER"/>
    <property type="match status" value="1"/>
</dbReference>
<keyword evidence="14" id="KW-0479">Metal-binding</keyword>
<evidence type="ECO:0000256" key="32">
    <source>
        <dbReference type="PROSITE-ProRule" id="PRU10141"/>
    </source>
</evidence>
<dbReference type="Pfam" id="PF15796">
    <property type="entry name" value="KELK"/>
    <property type="match status" value="1"/>
</dbReference>
<evidence type="ECO:0000256" key="25">
    <source>
        <dbReference type="ARBA" id="ARBA00047899"/>
    </source>
</evidence>
<evidence type="ECO:0000256" key="12">
    <source>
        <dbReference type="ARBA" id="ARBA00022553"/>
    </source>
</evidence>
<comment type="function">
    <text evidence="27">Serine/threonine-protein kinase which is an important downstream effector of CDC42 and plays a role in the regulation of cytoskeleton reorganization and cell migration. Regulates actin cytoskeletal reorganization via phosphorylation of PPP1R12C and MYL9/MLC2. In concert with MYO18A and LURAP1, is involved in modulating lamellar actomyosin retrograde flow that is crucial to cell protrusion and migration. Phosphorylates PPP1R12A. In concert with FAM89B/LRAP25 mediates the targeting of LIMK1 to the lamellipodium resulting in its activation and subsequent phosphorylation of CFL1 which is important for lamellipodial F-actin regulation.</text>
</comment>
<dbReference type="SUPFAM" id="SSF69322">
    <property type="entry name" value="Tricorn protease domain 2"/>
    <property type="match status" value="1"/>
</dbReference>
<dbReference type="SMART" id="SM00036">
    <property type="entry name" value="CNH"/>
    <property type="match status" value="1"/>
</dbReference>
<dbReference type="InterPro" id="IPR002219">
    <property type="entry name" value="PKC_DAG/PE"/>
</dbReference>
<feature type="domain" description="CRIB" evidence="38">
    <location>
        <begin position="1524"/>
        <end position="1537"/>
    </location>
</feature>
<dbReference type="InterPro" id="IPR000095">
    <property type="entry name" value="CRIB_dom"/>
</dbReference>
<dbReference type="GO" id="GO:0005524">
    <property type="term" value="F:ATP binding"/>
    <property type="evidence" value="ECO:0007669"/>
    <property type="project" value="UniProtKB-UniRule"/>
</dbReference>
<dbReference type="GO" id="GO:0016477">
    <property type="term" value="P:cell migration"/>
    <property type="evidence" value="ECO:0007669"/>
    <property type="project" value="UniProtKB-ARBA"/>
</dbReference>
<dbReference type="SMART" id="SM00220">
    <property type="entry name" value="S_TKc"/>
    <property type="match status" value="1"/>
</dbReference>
<dbReference type="PROSITE" id="PS50081">
    <property type="entry name" value="ZF_DAG_PE_2"/>
    <property type="match status" value="1"/>
</dbReference>
<evidence type="ECO:0000256" key="2">
    <source>
        <dbReference type="ARBA" id="ARBA00004282"/>
    </source>
</evidence>
<dbReference type="GO" id="GO:0030027">
    <property type="term" value="C:lamellipodium"/>
    <property type="evidence" value="ECO:0007669"/>
    <property type="project" value="UniProtKB-SubCell"/>
</dbReference>
<feature type="domain" description="Phorbol-ester/DAG-type" evidence="37">
    <location>
        <begin position="1000"/>
        <end position="1050"/>
    </location>
</feature>
<keyword evidence="9" id="KW-0488">Methylation</keyword>
<feature type="binding site" evidence="32">
    <location>
        <position position="106"/>
    </location>
    <ligand>
        <name>ATP</name>
        <dbReference type="ChEBI" id="CHEBI:30616"/>
    </ligand>
</feature>
<organism evidence="41 42">
    <name type="scientific">Apteryx owenii</name>
    <name type="common">Little spotted kiwi</name>
    <dbReference type="NCBI Taxonomy" id="8824"/>
    <lineage>
        <taxon>Eukaryota</taxon>
        <taxon>Metazoa</taxon>
        <taxon>Chordata</taxon>
        <taxon>Craniata</taxon>
        <taxon>Vertebrata</taxon>
        <taxon>Euteleostomi</taxon>
        <taxon>Archelosauria</taxon>
        <taxon>Archosauria</taxon>
        <taxon>Dinosauria</taxon>
        <taxon>Saurischia</taxon>
        <taxon>Theropoda</taxon>
        <taxon>Coelurosauria</taxon>
        <taxon>Aves</taxon>
        <taxon>Palaeognathae</taxon>
        <taxon>Apterygiformes</taxon>
        <taxon>Apterygidae</taxon>
        <taxon>Apteryx</taxon>
    </lineage>
</organism>
<keyword evidence="18" id="KW-0862">Zinc</keyword>
<dbReference type="GO" id="GO:0005737">
    <property type="term" value="C:cytoplasm"/>
    <property type="evidence" value="ECO:0007669"/>
    <property type="project" value="UniProtKB-SubCell"/>
</dbReference>
<dbReference type="InterPro" id="IPR001849">
    <property type="entry name" value="PH_domain"/>
</dbReference>
<evidence type="ECO:0000256" key="1">
    <source>
        <dbReference type="ARBA" id="ARBA00001946"/>
    </source>
</evidence>
<dbReference type="Pfam" id="PF08826">
    <property type="entry name" value="DMPK_coil"/>
    <property type="match status" value="1"/>
</dbReference>
<evidence type="ECO:0000256" key="29">
    <source>
        <dbReference type="ARBA" id="ARBA00079250"/>
    </source>
</evidence>
<keyword evidence="12" id="KW-0597">Phosphoprotein</keyword>
<dbReference type="SMART" id="SM00233">
    <property type="entry name" value="PH"/>
    <property type="match status" value="1"/>
</dbReference>
<feature type="compositionally biased region" description="Basic and acidic residues" evidence="34">
    <location>
        <begin position="1558"/>
        <end position="1567"/>
    </location>
</feature>
<dbReference type="InterPro" id="IPR017892">
    <property type="entry name" value="Pkinase_C"/>
</dbReference>
<evidence type="ECO:0000256" key="13">
    <source>
        <dbReference type="ARBA" id="ARBA00022679"/>
    </source>
</evidence>
<evidence type="ECO:0000256" key="10">
    <source>
        <dbReference type="ARBA" id="ARBA00022490"/>
    </source>
</evidence>
<comment type="catalytic activity">
    <reaction evidence="25">
        <text>L-threonyl-[protein] + ATP = O-phospho-L-threonyl-[protein] + ADP + H(+)</text>
        <dbReference type="Rhea" id="RHEA:46608"/>
        <dbReference type="Rhea" id="RHEA-COMP:11060"/>
        <dbReference type="Rhea" id="RHEA-COMP:11605"/>
        <dbReference type="ChEBI" id="CHEBI:15378"/>
        <dbReference type="ChEBI" id="CHEBI:30013"/>
        <dbReference type="ChEBI" id="CHEBI:30616"/>
        <dbReference type="ChEBI" id="CHEBI:61977"/>
        <dbReference type="ChEBI" id="CHEBI:456216"/>
        <dbReference type="EC" id="2.7.11.1"/>
    </reaction>
</comment>
<dbReference type="GO" id="GO:0070161">
    <property type="term" value="C:anchoring junction"/>
    <property type="evidence" value="ECO:0007669"/>
    <property type="project" value="UniProtKB-SubCell"/>
</dbReference>
<sequence>MSAKVRLKRLEQLVLDGPQRHDSVLSVETLLDLLVGVYAECSRDSPLRRDRYVCDFLEWARPFTKLVKEMQLHRDDFEIIKVIGRGAFGEVAVVKMKCTERIYAMKILNKWEMLKRAETACFREERNVLVNGDCQWITTLHYAFQDENYLYLVMDYYVGGDLLTLLSKFEDKLPEDMARFYIGEMVLAIHSIHELHYVHRDIKPDNVLLDMNGHIRLADFGSCLKMSEDGTVQSSVAVGTPDYISPEILQAMEDGMGKYGPECDWWSLGVCMYEMLYGETPFYAESLVETYGKIMNHEERFQFPSHVTDVSEEAKDLIQRLICSRERRLGQNGIEDFKSHAFFEGLNWDNIRNLEAPYIPDVSSPSDTSNFDVDDDVLRNPEVVPPSSHTGFSGLHLPFVGFTYTTDSSLSDRGSLKSAMQSDTVTKDMDAQRDLKNSSQIEGYEKKIRKLEQEKQDLNRKLQESTQTMQNLQGPVCVTVNTNRDKEIKKLNEEIERLKNKLTGNKLEGQLADAVAFRQEHEDSIHKLKGVEKQCRVLRQEKEDLHKQLVEASERLKTQSKELRDAHQQRKLAVQEFSELSERMGDLRSQKQKLSRQLRDKEEEIEVSMQKIDAMRQDIRKSEKIRKELEAQLEEVAAEALKERKLREHSEVFSKQLENELEALKVKQGGRAAGVTLEHQQELSKMKSELEKKILFYEEELVRREASHVLEVKNVKKEVHDSESHQLALQKEIMILKDKLEKAKRERHSEMEEAVGTMKEKYERERSMLLEDNKKLTTENERLCSFVDKLTAQNRQLEDELQDLAAKKESVAHWEAQIAEIIQWVSDEKDARGYLQALASKMTEELESLRSSSLGSRTLDPLWKVRRSQKLDMSARLELQSALDAEIRAKQLVQEELRKVKDANISFESKLKESEAKNRELLEEMEGLKKKLEEKYRTDTGLKLPDFQDSIFEYFNTSPLARELTFRTSSISEQETQGPKSEVSPSTSVITAEQQQEPKAHQLNIKSFTSPTQCSHCTSLMVGLVRQGYACDVCSFACHVSCKDSAPQVCPIPPEQAKRPLGVDVQRGIGTAYKGYVKVPKPTGVKKGWQRAYAVVCDCKLFLYDVPEGKSTQPGVVASQVLDLRDEDFCVSSVLASDVIHATRKDIPCIFRVTASLLGLPSKSCSLLILTENENEKRKWVGILEGLQSILHKNRLKNQVVHIPQEAYDSTLPLIKASLAAAIVDRDRIAIGSEEGLYVIEVTRDVIVRAADCKKVYQIELAPKEKIIILICGRNHHVHLYPWTSLDGSEGSFDVKLAETKGCQLITTGTLKKSSSTCLFVAVKRQVFCYEIHRTKPFHKKFSEIQAPGTVQWMTVFKDKLCQSFDALCAVELSNEEYLLCFSHMGIYVDSQGRRSRMQELMWPATPVACSCNSSYVTVYSEYGVDVFDVNTMEWVQTIGLRRIRPLNMDGTLNLLNCEPPRLIYFKNKFAGAVLSVPETSDNSKKQMLRTRSKRRFVFKVPEEERLQQRREMLRDPELRSKMISNPTNFNHVAHMGPGDGMQVLMDLPLVNTFEREGIYPDSDSTKHSTPSNSSNPSGPPSPNSPHRNQLTLDGLDPSTCDA</sequence>
<dbReference type="Pfam" id="PF00780">
    <property type="entry name" value="CNH"/>
    <property type="match status" value="2"/>
</dbReference>
<evidence type="ECO:0000256" key="30">
    <source>
        <dbReference type="ARBA" id="ARBA00079498"/>
    </source>
</evidence>
<keyword evidence="22 33" id="KW-0175">Coiled coil</keyword>
<evidence type="ECO:0000256" key="31">
    <source>
        <dbReference type="ARBA" id="ARBA00082349"/>
    </source>
</evidence>
<dbReference type="PANTHER" id="PTHR22988:SF34">
    <property type="entry name" value="SERINE_THREONINE-PROTEIN KINASE MRCK BETA"/>
    <property type="match status" value="1"/>
</dbReference>
<dbReference type="InterPro" id="IPR000719">
    <property type="entry name" value="Prot_kinase_dom"/>
</dbReference>
<reference evidence="41" key="1">
    <citation type="submission" date="2025-08" db="UniProtKB">
        <authorList>
            <consortium name="Ensembl"/>
        </authorList>
    </citation>
    <scope>IDENTIFICATION</scope>
</reference>
<dbReference type="PROSITE" id="PS00108">
    <property type="entry name" value="PROTEIN_KINASE_ST"/>
    <property type="match status" value="1"/>
</dbReference>
<evidence type="ECO:0000256" key="11">
    <source>
        <dbReference type="ARBA" id="ARBA00022527"/>
    </source>
</evidence>
<dbReference type="SMART" id="SM00133">
    <property type="entry name" value="S_TK_X"/>
    <property type="match status" value="1"/>
</dbReference>
<name>A0A8B9Q3Z4_APTOW</name>
<dbReference type="PROSITE" id="PS00107">
    <property type="entry name" value="PROTEIN_KINASE_ATP"/>
    <property type="match status" value="1"/>
</dbReference>
<comment type="similarity">
    <text evidence="6">Belongs to the protein kinase superfamily. AGC Ser/Thr protein kinase family. DMPK subfamily.</text>
</comment>
<keyword evidence="21" id="KW-0965">Cell junction</keyword>
<evidence type="ECO:0000259" key="39">
    <source>
        <dbReference type="PROSITE" id="PS50219"/>
    </source>
</evidence>
<evidence type="ECO:0000313" key="41">
    <source>
        <dbReference type="Ensembl" id="ENSAOWP00000016057.1"/>
    </source>
</evidence>
<dbReference type="Pfam" id="PF00130">
    <property type="entry name" value="C1_1"/>
    <property type="match status" value="1"/>
</dbReference>
<evidence type="ECO:0000259" key="40">
    <source>
        <dbReference type="PROSITE" id="PS51285"/>
    </source>
</evidence>
<comment type="subcellular location">
    <subcellularLocation>
        <location evidence="2">Cell junction</location>
    </subcellularLocation>
    <subcellularLocation>
        <location evidence="3">Cell membrane</location>
        <topology evidence="3">Peripheral membrane protein</topology>
        <orientation evidence="3">Cytoplasmic side</orientation>
    </subcellularLocation>
    <subcellularLocation>
        <location evidence="5">Cell projection</location>
        <location evidence="5">Lamellipodium</location>
    </subcellularLocation>
    <subcellularLocation>
        <location evidence="4">Cytoplasm</location>
    </subcellularLocation>
</comment>
<keyword evidence="20" id="KW-0460">Magnesium</keyword>
<evidence type="ECO:0000256" key="18">
    <source>
        <dbReference type="ARBA" id="ARBA00022833"/>
    </source>
</evidence>
<dbReference type="InterPro" id="IPR046349">
    <property type="entry name" value="C1-like_sf"/>
</dbReference>
<evidence type="ECO:0000256" key="27">
    <source>
        <dbReference type="ARBA" id="ARBA00060291"/>
    </source>
</evidence>
<dbReference type="SMART" id="SM00285">
    <property type="entry name" value="PBD"/>
    <property type="match status" value="1"/>
</dbReference>
<dbReference type="FunFam" id="1.10.510.10:FF:000014">
    <property type="entry name" value="Non-specific serine/threonine protein kinase"/>
    <property type="match status" value="1"/>
</dbReference>
<feature type="domain" description="Protein kinase" evidence="36">
    <location>
        <begin position="77"/>
        <end position="343"/>
    </location>
</feature>
<dbReference type="SMART" id="SM00109">
    <property type="entry name" value="C1"/>
    <property type="match status" value="1"/>
</dbReference>
<keyword evidence="8" id="KW-1003">Cell membrane</keyword>
<dbReference type="Gene3D" id="3.30.60.20">
    <property type="match status" value="1"/>
</dbReference>
<dbReference type="FunFam" id="3.30.60.20:FF:000005">
    <property type="entry name" value="Non-specific serine/threonine protein kinase"/>
    <property type="match status" value="1"/>
</dbReference>
<evidence type="ECO:0000256" key="23">
    <source>
        <dbReference type="ARBA" id="ARBA00023136"/>
    </source>
</evidence>
<evidence type="ECO:0000256" key="34">
    <source>
        <dbReference type="SAM" id="MobiDB-lite"/>
    </source>
</evidence>
<comment type="catalytic activity">
    <reaction evidence="26">
        <text>L-seryl-[protein] + ATP = O-phospho-L-seryl-[protein] + ADP + H(+)</text>
        <dbReference type="Rhea" id="RHEA:17989"/>
        <dbReference type="Rhea" id="RHEA-COMP:9863"/>
        <dbReference type="Rhea" id="RHEA-COMP:11604"/>
        <dbReference type="ChEBI" id="CHEBI:15378"/>
        <dbReference type="ChEBI" id="CHEBI:29999"/>
        <dbReference type="ChEBI" id="CHEBI:30616"/>
        <dbReference type="ChEBI" id="CHEBI:83421"/>
        <dbReference type="ChEBI" id="CHEBI:456216"/>
        <dbReference type="EC" id="2.7.11.1"/>
    </reaction>
</comment>
<evidence type="ECO:0000256" key="16">
    <source>
        <dbReference type="ARBA" id="ARBA00022771"/>
    </source>
</evidence>
<dbReference type="InterPro" id="IPR014930">
    <property type="entry name" value="Myotonic_dystrophy_kinase_coil"/>
</dbReference>
<dbReference type="Pfam" id="PF00069">
    <property type="entry name" value="Pkinase"/>
    <property type="match status" value="1"/>
</dbReference>
<dbReference type="CDD" id="cd01243">
    <property type="entry name" value="PH_MRCK"/>
    <property type="match status" value="1"/>
</dbReference>
<evidence type="ECO:0000259" key="37">
    <source>
        <dbReference type="PROSITE" id="PS50081"/>
    </source>
</evidence>
<dbReference type="PROSITE" id="PS50011">
    <property type="entry name" value="PROTEIN_KINASE_DOM"/>
    <property type="match status" value="1"/>
</dbReference>
<proteinExistence type="inferred from homology"/>
<evidence type="ECO:0000256" key="4">
    <source>
        <dbReference type="ARBA" id="ARBA00004496"/>
    </source>
</evidence>
<keyword evidence="23" id="KW-0472">Membrane</keyword>
<evidence type="ECO:0000256" key="7">
    <source>
        <dbReference type="ARBA" id="ARBA00012513"/>
    </source>
</evidence>
<dbReference type="InterPro" id="IPR017441">
    <property type="entry name" value="Protein_kinase_ATP_BS"/>
</dbReference>
<dbReference type="SUPFAM" id="SSF50729">
    <property type="entry name" value="PH domain-like"/>
    <property type="match status" value="1"/>
</dbReference>
<feature type="domain" description="AGC-kinase C-terminal" evidence="40">
    <location>
        <begin position="344"/>
        <end position="414"/>
    </location>
</feature>
<evidence type="ECO:0000256" key="28">
    <source>
        <dbReference type="ARBA" id="ARBA00073267"/>
    </source>
</evidence>
<keyword evidence="24" id="KW-0966">Cell projection</keyword>
<feature type="region of interest" description="Disordered" evidence="34">
    <location>
        <begin position="970"/>
        <end position="996"/>
    </location>
</feature>
<dbReference type="InterPro" id="IPR011009">
    <property type="entry name" value="Kinase-like_dom_sf"/>
</dbReference>
<evidence type="ECO:0000256" key="6">
    <source>
        <dbReference type="ARBA" id="ARBA00005719"/>
    </source>
</evidence>
<feature type="coiled-coil region" evidence="33">
    <location>
        <begin position="897"/>
        <end position="938"/>
    </location>
</feature>
<dbReference type="PROSITE" id="PS50003">
    <property type="entry name" value="PH_DOMAIN"/>
    <property type="match status" value="1"/>
</dbReference>
<dbReference type="PANTHER" id="PTHR22988">
    <property type="entry name" value="MYOTONIC DYSTROPHY S/T KINASE-RELATED"/>
    <property type="match status" value="1"/>
</dbReference>
<dbReference type="Pfam" id="PF00433">
    <property type="entry name" value="Pkinase_C"/>
    <property type="match status" value="1"/>
</dbReference>
<keyword evidence="16" id="KW-0863">Zinc-finger</keyword>
<dbReference type="FunFam" id="3.30.200.20:FF:001209">
    <property type="entry name" value="Serine/threonine-protein kinase MRCK beta"/>
    <property type="match status" value="1"/>
</dbReference>
<evidence type="ECO:0000256" key="8">
    <source>
        <dbReference type="ARBA" id="ARBA00022475"/>
    </source>
</evidence>
<keyword evidence="13" id="KW-0808">Transferase</keyword>
<reference evidence="41" key="2">
    <citation type="submission" date="2025-09" db="UniProtKB">
        <authorList>
            <consortium name="Ensembl"/>
        </authorList>
    </citation>
    <scope>IDENTIFICATION</scope>
</reference>
<dbReference type="EC" id="2.7.11.1" evidence="7"/>
<dbReference type="FunFam" id="1.20.5.340:FF:000010">
    <property type="entry name" value="Non-specific serine/threonine protein kinase"/>
    <property type="match status" value="1"/>
</dbReference>
<evidence type="ECO:0000256" key="24">
    <source>
        <dbReference type="ARBA" id="ARBA00023273"/>
    </source>
</evidence>
<dbReference type="InterPro" id="IPR008271">
    <property type="entry name" value="Ser/Thr_kinase_AS"/>
</dbReference>
<dbReference type="InterPro" id="IPR050839">
    <property type="entry name" value="Rho-assoc_Ser/Thr_Kinase"/>
</dbReference>
<evidence type="ECO:0000256" key="21">
    <source>
        <dbReference type="ARBA" id="ARBA00022949"/>
    </source>
</evidence>
<dbReference type="InterPro" id="IPR057529">
    <property type="entry name" value="MRCK/ROCK_PH"/>
</dbReference>
<dbReference type="PROSITE" id="PS00479">
    <property type="entry name" value="ZF_DAG_PE_1"/>
    <property type="match status" value="1"/>
</dbReference>
<keyword evidence="17" id="KW-0418">Kinase</keyword>
<evidence type="ECO:0000256" key="22">
    <source>
        <dbReference type="ARBA" id="ARBA00023054"/>
    </source>
</evidence>
<dbReference type="Gene3D" id="1.10.510.10">
    <property type="entry name" value="Transferase(Phosphotransferase) domain 1"/>
    <property type="match status" value="1"/>
</dbReference>
<feature type="coiled-coil region" evidence="33">
    <location>
        <begin position="441"/>
        <end position="646"/>
    </location>
</feature>
<evidence type="ECO:0000259" key="35">
    <source>
        <dbReference type="PROSITE" id="PS50003"/>
    </source>
</evidence>
<dbReference type="PROSITE" id="PS50219">
    <property type="entry name" value="CNH"/>
    <property type="match status" value="1"/>
</dbReference>
<dbReference type="InterPro" id="IPR000961">
    <property type="entry name" value="AGC-kinase_C"/>
</dbReference>
<keyword evidence="10" id="KW-0963">Cytoplasm</keyword>
<dbReference type="GO" id="GO:0008270">
    <property type="term" value="F:zinc ion binding"/>
    <property type="evidence" value="ECO:0007669"/>
    <property type="project" value="UniProtKB-KW"/>
</dbReference>
<evidence type="ECO:0000256" key="19">
    <source>
        <dbReference type="ARBA" id="ARBA00022840"/>
    </source>
</evidence>
<dbReference type="FunFam" id="3.30.200.20:FF:001044">
    <property type="entry name" value="Serine/threonine-protein kinase MRCK beta"/>
    <property type="match status" value="1"/>
</dbReference>
<feature type="domain" description="CNH" evidence="39">
    <location>
        <begin position="1144"/>
        <end position="1454"/>
    </location>
</feature>
<dbReference type="GO" id="GO:0031032">
    <property type="term" value="P:actomyosin structure organization"/>
    <property type="evidence" value="ECO:0007669"/>
    <property type="project" value="TreeGrafter"/>
</dbReference>
<dbReference type="GO" id="GO:0005886">
    <property type="term" value="C:plasma membrane"/>
    <property type="evidence" value="ECO:0007669"/>
    <property type="project" value="UniProtKB-SubCell"/>
</dbReference>
<dbReference type="FunFam" id="2.30.29.30:FF:000140">
    <property type="entry name" value="CDC42 binding protein kinase beta"/>
    <property type="match status" value="1"/>
</dbReference>
<evidence type="ECO:0000256" key="14">
    <source>
        <dbReference type="ARBA" id="ARBA00022723"/>
    </source>
</evidence>
<dbReference type="GO" id="GO:0042641">
    <property type="term" value="C:actomyosin"/>
    <property type="evidence" value="ECO:0007669"/>
    <property type="project" value="UniProtKB-ARBA"/>
</dbReference>
<evidence type="ECO:0000256" key="33">
    <source>
        <dbReference type="SAM" id="Coils"/>
    </source>
</evidence>
<dbReference type="InterPro" id="IPR001180">
    <property type="entry name" value="CNH_dom"/>
</dbReference>
<dbReference type="Pfam" id="PF25346">
    <property type="entry name" value="PH_MRCK"/>
    <property type="match status" value="1"/>
</dbReference>